<protein>
    <submittedName>
        <fullName evidence="8">NAD(P)/FAD-dependent oxidoreductase</fullName>
    </submittedName>
</protein>
<dbReference type="Gene3D" id="3.50.50.60">
    <property type="entry name" value="FAD/NAD(P)-binding domain"/>
    <property type="match status" value="2"/>
</dbReference>
<gene>
    <name evidence="8" type="ORF">CWS20_04065</name>
</gene>
<comment type="cofactor">
    <cofactor evidence="1">
        <name>FAD</name>
        <dbReference type="ChEBI" id="CHEBI:57692"/>
    </cofactor>
</comment>
<evidence type="ECO:0000256" key="3">
    <source>
        <dbReference type="ARBA" id="ARBA00022630"/>
    </source>
</evidence>
<dbReference type="AlphaFoldDB" id="A0A2N0ZL21"/>
<dbReference type="GO" id="GO:0050660">
    <property type="term" value="F:flavin adenine dinucleotide binding"/>
    <property type="evidence" value="ECO:0007669"/>
    <property type="project" value="InterPro"/>
</dbReference>
<keyword evidence="9" id="KW-1185">Reference proteome</keyword>
<keyword evidence="3" id="KW-0285">Flavoprotein</keyword>
<organism evidence="8 9">
    <name type="scientific">Cytobacillus horneckiae</name>
    <dbReference type="NCBI Taxonomy" id="549687"/>
    <lineage>
        <taxon>Bacteria</taxon>
        <taxon>Bacillati</taxon>
        <taxon>Bacillota</taxon>
        <taxon>Bacilli</taxon>
        <taxon>Bacillales</taxon>
        <taxon>Bacillaceae</taxon>
        <taxon>Cytobacillus</taxon>
    </lineage>
</organism>
<name>A0A2N0ZL21_9BACI</name>
<evidence type="ECO:0000256" key="1">
    <source>
        <dbReference type="ARBA" id="ARBA00001974"/>
    </source>
</evidence>
<dbReference type="InterPro" id="IPR020946">
    <property type="entry name" value="Flavin_mOase-like"/>
</dbReference>
<evidence type="ECO:0000256" key="2">
    <source>
        <dbReference type="ARBA" id="ARBA00010139"/>
    </source>
</evidence>
<reference evidence="8 9" key="1">
    <citation type="journal article" date="2010" name="Int. J. Syst. Evol. Microbiol.">
        <title>Bacillus horneckiae sp. nov., isolated from a spacecraft-assembly clean room.</title>
        <authorList>
            <person name="Vaishampayan P."/>
            <person name="Probst A."/>
            <person name="Krishnamurthi S."/>
            <person name="Ghosh S."/>
            <person name="Osman S."/>
            <person name="McDowall A."/>
            <person name="Ruckmani A."/>
            <person name="Mayilraj S."/>
            <person name="Venkateswaran K."/>
        </authorList>
    </citation>
    <scope>NUCLEOTIDE SEQUENCE [LARGE SCALE GENOMIC DNA]</scope>
    <source>
        <strain evidence="9">1PO1SC</strain>
    </source>
</reference>
<dbReference type="Proteomes" id="UP000233343">
    <property type="component" value="Unassembled WGS sequence"/>
</dbReference>
<dbReference type="InterPro" id="IPR050775">
    <property type="entry name" value="FAD-binding_Monooxygenases"/>
</dbReference>
<evidence type="ECO:0000313" key="8">
    <source>
        <dbReference type="EMBL" id="PKG30176.1"/>
    </source>
</evidence>
<proteinExistence type="inferred from homology"/>
<dbReference type="PANTHER" id="PTHR43098:SF3">
    <property type="entry name" value="L-ORNITHINE N(5)-MONOOXYGENASE-RELATED"/>
    <property type="match status" value="1"/>
</dbReference>
<dbReference type="InterPro" id="IPR036188">
    <property type="entry name" value="FAD/NAD-bd_sf"/>
</dbReference>
<dbReference type="Pfam" id="PF00743">
    <property type="entry name" value="FMO-like"/>
    <property type="match status" value="1"/>
</dbReference>
<dbReference type="EMBL" id="PISD01000008">
    <property type="protein sequence ID" value="PKG30176.1"/>
    <property type="molecule type" value="Genomic_DNA"/>
</dbReference>
<comment type="similarity">
    <text evidence="2">Belongs to the FAD-binding monooxygenase family.</text>
</comment>
<comment type="caution">
    <text evidence="8">The sequence shown here is derived from an EMBL/GenBank/DDBJ whole genome shotgun (WGS) entry which is preliminary data.</text>
</comment>
<dbReference type="RefSeq" id="WP_066199953.1">
    <property type="nucleotide sequence ID" value="NZ_JAFDQP010000002.1"/>
</dbReference>
<evidence type="ECO:0000256" key="6">
    <source>
        <dbReference type="ARBA" id="ARBA00023002"/>
    </source>
</evidence>
<keyword evidence="5" id="KW-0521">NADP</keyword>
<evidence type="ECO:0000313" key="9">
    <source>
        <dbReference type="Proteomes" id="UP000233343"/>
    </source>
</evidence>
<keyword evidence="7" id="KW-0503">Monooxygenase</keyword>
<evidence type="ECO:0000256" key="4">
    <source>
        <dbReference type="ARBA" id="ARBA00022827"/>
    </source>
</evidence>
<dbReference type="GO" id="GO:0050661">
    <property type="term" value="F:NADP binding"/>
    <property type="evidence" value="ECO:0007669"/>
    <property type="project" value="InterPro"/>
</dbReference>
<dbReference type="GO" id="GO:0004499">
    <property type="term" value="F:N,N-dimethylaniline monooxygenase activity"/>
    <property type="evidence" value="ECO:0007669"/>
    <property type="project" value="InterPro"/>
</dbReference>
<sequence length="550" mass="62521">MVANQKYNQTNQNNDFDAIVIGAGFSGLYMLHRLREAGLSTRVFESNSDVGGVWYVNRYPGARCDSDSIIYNYTFSEEILQEWTWTSRFPEQEEILSYLNFVANKLDLRRDIQFNTRIIAAHYDEINKRWRFQTEEGTSLTAKYFISGIGFLSTANIPKFKGLDSFKGDWYHTGNWPHEKVDFKGKRVGVIGTGSSGIQSIPIIAQEADHLTVFQRTPGYCTPARNHPYDPEFISKTKANYSKIRNHTRNSKGGYLDTLINNRSALDDTLEERQREYEKVWEKGGFSMQVTYNDLMVNPEANDTAAEFIRSKISEIVNDQEVAEKLKPKYYYGGKRPVLDTNYYETYNRENVALVDVKSAPIAEITPNGIRTTEHEYELDMIVFATGFDGMTGPLFKIDIRGKDGLSLKEKWVNGAKVKTYLGIANAGFPNMFMITGPQSPSALSNLPVSIEQHVEWIGDCIEYLRKKGVETIEANIDAEEAWSKHCKELADQSLYTKADSWYTGANIEGKPRSFLIYIGGVQAYRQKCDEIAVRGYDGFSLTPARDTVL</sequence>
<evidence type="ECO:0000256" key="7">
    <source>
        <dbReference type="ARBA" id="ARBA00023033"/>
    </source>
</evidence>
<keyword evidence="6" id="KW-0560">Oxidoreductase</keyword>
<accession>A0A2N0ZL21</accession>
<dbReference type="PANTHER" id="PTHR43098">
    <property type="entry name" value="L-ORNITHINE N(5)-MONOOXYGENASE-RELATED"/>
    <property type="match status" value="1"/>
</dbReference>
<evidence type="ECO:0000256" key="5">
    <source>
        <dbReference type="ARBA" id="ARBA00022857"/>
    </source>
</evidence>
<keyword evidence="4" id="KW-0274">FAD</keyword>
<dbReference type="SUPFAM" id="SSF51905">
    <property type="entry name" value="FAD/NAD(P)-binding domain"/>
    <property type="match status" value="3"/>
</dbReference>